<organism evidence="8 9">
    <name type="scientific">Cyanobium gracile UHCC 0139</name>
    <dbReference type="NCBI Taxonomy" id="3110308"/>
    <lineage>
        <taxon>Bacteria</taxon>
        <taxon>Bacillati</taxon>
        <taxon>Cyanobacteriota</taxon>
        <taxon>Cyanophyceae</taxon>
        <taxon>Synechococcales</taxon>
        <taxon>Prochlorococcaceae</taxon>
        <taxon>Cyanobium</taxon>
    </lineage>
</organism>
<dbReference type="SUPFAM" id="SSF82861">
    <property type="entry name" value="Mechanosensitive channel protein MscS (YggB), transmembrane region"/>
    <property type="match status" value="1"/>
</dbReference>
<evidence type="ECO:0000259" key="5">
    <source>
        <dbReference type="Pfam" id="PF00924"/>
    </source>
</evidence>
<keyword evidence="3" id="KW-1003">Cell membrane</keyword>
<dbReference type="Pfam" id="PF00924">
    <property type="entry name" value="MS_channel_2nd"/>
    <property type="match status" value="1"/>
</dbReference>
<comment type="caution">
    <text evidence="8">The sequence shown here is derived from an EMBL/GenBank/DDBJ whole genome shotgun (WGS) entry which is preliminary data.</text>
</comment>
<dbReference type="InterPro" id="IPR049142">
    <property type="entry name" value="MS_channel_1st"/>
</dbReference>
<dbReference type="Pfam" id="PF21088">
    <property type="entry name" value="MS_channel_1st"/>
    <property type="match status" value="1"/>
</dbReference>
<dbReference type="RefSeq" id="WP_323304027.1">
    <property type="nucleotide sequence ID" value="NZ_JAYGHX010000001.1"/>
</dbReference>
<comment type="similarity">
    <text evidence="2">Belongs to the MscS (TC 1.A.23) family.</text>
</comment>
<keyword evidence="9" id="KW-1185">Reference proteome</keyword>
<dbReference type="InterPro" id="IPR006685">
    <property type="entry name" value="MscS_channel_2nd"/>
</dbReference>
<keyword evidence="4" id="KW-1133">Transmembrane helix</keyword>
<feature type="transmembrane region" description="Helical" evidence="4">
    <location>
        <begin position="149"/>
        <end position="171"/>
    </location>
</feature>
<feature type="transmembrane region" description="Helical" evidence="4">
    <location>
        <begin position="75"/>
        <end position="100"/>
    </location>
</feature>
<gene>
    <name evidence="8" type="ORF">VB738_01375</name>
</gene>
<feature type="transmembrane region" description="Helical" evidence="4">
    <location>
        <begin position="50"/>
        <end position="69"/>
    </location>
</feature>
<proteinExistence type="inferred from homology"/>
<protein>
    <submittedName>
        <fullName evidence="8">Mechanosensitive ion channel domain-containing protein</fullName>
    </submittedName>
</protein>
<keyword evidence="4" id="KW-0472">Membrane</keyword>
<feature type="transmembrane region" description="Helical" evidence="4">
    <location>
        <begin position="215"/>
        <end position="234"/>
    </location>
</feature>
<evidence type="ECO:0000256" key="2">
    <source>
        <dbReference type="ARBA" id="ARBA00008017"/>
    </source>
</evidence>
<evidence type="ECO:0000256" key="1">
    <source>
        <dbReference type="ARBA" id="ARBA00004651"/>
    </source>
</evidence>
<feature type="domain" description="Mechanosensitive ion channel transmembrane helices 2/3" evidence="7">
    <location>
        <begin position="196"/>
        <end position="234"/>
    </location>
</feature>
<sequence>MNVLLLEIAGWFGYLQRLEVRVQVLLLLLVFLGQGALCRRLGPRFPLAGRSAVVITGLLSLLSLALALAGQPFGLVLLGLLLYLGWLGLGGVRLVLGRFIHHQQMQVLETRLIRPAYLLVAVLLVIRVFDNPQDLALIPIGEWFGSEVTLGSFLLAVLIVYVLAMGTGPPAQGVAWLVQRSVGISNGSRRALALMIRYAAVAVGIVWALDHVGFNRTAILAVAGGLSVGLGFGIKEVFSNFVSGLWLLFEGSVRPGEVLFIDGDPCEVRSLGLRAAVLWRDRDNAELVIPNQTFFTNTTVTYTGTDTLRRSQVLVSAAYHHDPDDVIALLEATARGQSRILTSPAPKGLLLRYGDSSIDYALRFWIANPMDNVSICSEVQAAIWRAFRDRQIEIPFPQQVQYRVEGPPKS</sequence>
<evidence type="ECO:0000256" key="4">
    <source>
        <dbReference type="SAM" id="Phobius"/>
    </source>
</evidence>
<evidence type="ECO:0000256" key="3">
    <source>
        <dbReference type="ARBA" id="ARBA00022475"/>
    </source>
</evidence>
<comment type="subcellular location">
    <subcellularLocation>
        <location evidence="1">Cell membrane</location>
        <topology evidence="1">Multi-pass membrane protein</topology>
    </subcellularLocation>
</comment>
<keyword evidence="4" id="KW-0812">Transmembrane</keyword>
<dbReference type="EMBL" id="JAYGHX010000001">
    <property type="protein sequence ID" value="MEA5389900.1"/>
    <property type="molecule type" value="Genomic_DNA"/>
</dbReference>
<dbReference type="PANTHER" id="PTHR30347:SF1">
    <property type="entry name" value="MECHANOSENSITIVE CHANNEL MSCK"/>
    <property type="match status" value="1"/>
</dbReference>
<evidence type="ECO:0000259" key="6">
    <source>
        <dbReference type="Pfam" id="PF21082"/>
    </source>
</evidence>
<feature type="domain" description="Mechanosensitive ion channel MscS C-terminal" evidence="6">
    <location>
        <begin position="315"/>
        <end position="394"/>
    </location>
</feature>
<name>A0ABU5RQ68_9CYAN</name>
<dbReference type="SUPFAM" id="SSF82689">
    <property type="entry name" value="Mechanosensitive channel protein MscS (YggB), C-terminal domain"/>
    <property type="match status" value="1"/>
</dbReference>
<feature type="transmembrane region" description="Helical" evidence="4">
    <location>
        <begin position="112"/>
        <end position="129"/>
    </location>
</feature>
<dbReference type="PANTHER" id="PTHR30347">
    <property type="entry name" value="POTASSIUM CHANNEL RELATED"/>
    <property type="match status" value="1"/>
</dbReference>
<dbReference type="InterPro" id="IPR011014">
    <property type="entry name" value="MscS_channel_TM-2"/>
</dbReference>
<dbReference type="Pfam" id="PF21082">
    <property type="entry name" value="MS_channel_3rd"/>
    <property type="match status" value="1"/>
</dbReference>
<dbReference type="SUPFAM" id="SSF50182">
    <property type="entry name" value="Sm-like ribonucleoproteins"/>
    <property type="match status" value="1"/>
</dbReference>
<feature type="transmembrane region" description="Helical" evidence="4">
    <location>
        <begin position="191"/>
        <end position="209"/>
    </location>
</feature>
<dbReference type="InterPro" id="IPR052702">
    <property type="entry name" value="MscS-like_channel"/>
</dbReference>
<dbReference type="Proteomes" id="UP001304461">
    <property type="component" value="Unassembled WGS sequence"/>
</dbReference>
<dbReference type="Gene3D" id="3.30.70.100">
    <property type="match status" value="1"/>
</dbReference>
<dbReference type="InterPro" id="IPR010920">
    <property type="entry name" value="LSM_dom_sf"/>
</dbReference>
<dbReference type="InterPro" id="IPR049278">
    <property type="entry name" value="MS_channel_C"/>
</dbReference>
<evidence type="ECO:0000313" key="8">
    <source>
        <dbReference type="EMBL" id="MEA5389900.1"/>
    </source>
</evidence>
<dbReference type="InterPro" id="IPR011066">
    <property type="entry name" value="MscS_channel_C_sf"/>
</dbReference>
<evidence type="ECO:0000313" key="9">
    <source>
        <dbReference type="Proteomes" id="UP001304461"/>
    </source>
</evidence>
<feature type="transmembrane region" description="Helical" evidence="4">
    <location>
        <begin position="20"/>
        <end position="38"/>
    </location>
</feature>
<dbReference type="Gene3D" id="1.10.287.1260">
    <property type="match status" value="1"/>
</dbReference>
<evidence type="ECO:0000259" key="7">
    <source>
        <dbReference type="Pfam" id="PF21088"/>
    </source>
</evidence>
<feature type="domain" description="Mechanosensitive ion channel MscS" evidence="5">
    <location>
        <begin position="237"/>
        <end position="300"/>
    </location>
</feature>
<reference evidence="8 9" key="1">
    <citation type="submission" date="2023-12" db="EMBL/GenBank/DDBJ databases">
        <title>Baltic Sea Cyanobacteria.</title>
        <authorList>
            <person name="Delbaje E."/>
            <person name="Fewer D.P."/>
            <person name="Shishido T.K."/>
        </authorList>
    </citation>
    <scope>NUCLEOTIDE SEQUENCE [LARGE SCALE GENOMIC DNA]</scope>
    <source>
        <strain evidence="8 9">UHCC 0139</strain>
    </source>
</reference>
<accession>A0ABU5RQ68</accession>